<feature type="domain" description="Rhodanese" evidence="1">
    <location>
        <begin position="135"/>
        <end position="225"/>
    </location>
</feature>
<dbReference type="PROSITE" id="PS50206">
    <property type="entry name" value="RHODANESE_3"/>
    <property type="match status" value="1"/>
</dbReference>
<dbReference type="OrthoDB" id="25002at2759"/>
<protein>
    <recommendedName>
        <fullName evidence="1">Rhodanese domain-containing protein</fullName>
    </recommendedName>
</protein>
<sequence>MASLVEKTTYKILLYYYYWDEAIPTPPPAIDHEVLLSELNCYGRIRVSNEGFNGVLSGTEEDLRVYMDCVDKVAVGIEWKVSDLRDDLSVESQLFTELKIKKTKDVVSSNEVGGRAGLGPRAHKLSPTEFHEMLQRPGCVMLDVRNGYESAIGHFKSPVNPTYLLNTRKFSDTVLDEVPKRPVLAYCTGGVRCEALARSYTGDKDLYLLDGGICKYMEQFGEAGYFKGKNFTFDRRRYEPNGNGLVGRCLYCDSEHDNYDHGDAVGDKEVRCRKCRVLCLVCDGCLGNPDEGKEGRLPHGVSMGQLTEELAEREKEEEESKRGVFCGGNFCKVGRVSNLKVVENK</sequence>
<proteinExistence type="predicted"/>
<dbReference type="InterPro" id="IPR036873">
    <property type="entry name" value="Rhodanese-like_dom_sf"/>
</dbReference>
<dbReference type="Gene3D" id="3.30.70.100">
    <property type="match status" value="1"/>
</dbReference>
<evidence type="ECO:0000313" key="2">
    <source>
        <dbReference type="EMBL" id="GMH51868.1"/>
    </source>
</evidence>
<dbReference type="Pfam" id="PF17773">
    <property type="entry name" value="UPF0176_N"/>
    <property type="match status" value="1"/>
</dbReference>
<dbReference type="InterPro" id="IPR001763">
    <property type="entry name" value="Rhodanese-like_dom"/>
</dbReference>
<dbReference type="Proteomes" id="UP001165085">
    <property type="component" value="Unassembled WGS sequence"/>
</dbReference>
<organism evidence="2 3">
    <name type="scientific">Triparma strigata</name>
    <dbReference type="NCBI Taxonomy" id="1606541"/>
    <lineage>
        <taxon>Eukaryota</taxon>
        <taxon>Sar</taxon>
        <taxon>Stramenopiles</taxon>
        <taxon>Ochrophyta</taxon>
        <taxon>Bolidophyceae</taxon>
        <taxon>Parmales</taxon>
        <taxon>Triparmaceae</taxon>
        <taxon>Triparma</taxon>
    </lineage>
</organism>
<evidence type="ECO:0000259" key="1">
    <source>
        <dbReference type="PROSITE" id="PS50206"/>
    </source>
</evidence>
<reference evidence="3" key="1">
    <citation type="journal article" date="2023" name="Commun. Biol.">
        <title>Genome analysis of Parmales, the sister group of diatoms, reveals the evolutionary specialization of diatoms from phago-mixotrophs to photoautotrophs.</title>
        <authorList>
            <person name="Ban H."/>
            <person name="Sato S."/>
            <person name="Yoshikawa S."/>
            <person name="Yamada K."/>
            <person name="Nakamura Y."/>
            <person name="Ichinomiya M."/>
            <person name="Sato N."/>
            <person name="Blanc-Mathieu R."/>
            <person name="Endo H."/>
            <person name="Kuwata A."/>
            <person name="Ogata H."/>
        </authorList>
    </citation>
    <scope>NUCLEOTIDE SEQUENCE [LARGE SCALE GENOMIC DNA]</scope>
    <source>
        <strain evidence="3">NIES 3701</strain>
    </source>
</reference>
<accession>A0A9W7DV54</accession>
<keyword evidence="3" id="KW-1185">Reference proteome</keyword>
<dbReference type="PANTHER" id="PTHR43268">
    <property type="entry name" value="THIOSULFATE SULFURTRANSFERASE/RHODANESE-LIKE DOMAIN-CONTAINING PROTEIN 2"/>
    <property type="match status" value="1"/>
</dbReference>
<dbReference type="EMBL" id="BRXY01000007">
    <property type="protein sequence ID" value="GMH51868.1"/>
    <property type="molecule type" value="Genomic_DNA"/>
</dbReference>
<name>A0A9W7DV54_9STRA</name>
<dbReference type="SUPFAM" id="SSF52821">
    <property type="entry name" value="Rhodanese/Cell cycle control phosphatase"/>
    <property type="match status" value="1"/>
</dbReference>
<dbReference type="InterPro" id="IPR020936">
    <property type="entry name" value="TrhO"/>
</dbReference>
<evidence type="ECO:0000313" key="3">
    <source>
        <dbReference type="Proteomes" id="UP001165085"/>
    </source>
</evidence>
<comment type="caution">
    <text evidence="2">The sequence shown here is derived from an EMBL/GenBank/DDBJ whole genome shotgun (WGS) entry which is preliminary data.</text>
</comment>
<gene>
    <name evidence="2" type="ORF">TrST_g8207</name>
</gene>
<dbReference type="SMART" id="SM00450">
    <property type="entry name" value="RHOD"/>
    <property type="match status" value="1"/>
</dbReference>
<dbReference type="Gene3D" id="3.40.250.10">
    <property type="entry name" value="Rhodanese-like domain"/>
    <property type="match status" value="1"/>
</dbReference>
<dbReference type="AlphaFoldDB" id="A0A9W7DV54"/>
<dbReference type="PANTHER" id="PTHR43268:SF7">
    <property type="entry name" value="RHODANESE DOMAIN-CONTAINING PROTEIN"/>
    <property type="match status" value="1"/>
</dbReference>
<dbReference type="InterPro" id="IPR040503">
    <property type="entry name" value="TRHO_N"/>
</dbReference>
<dbReference type="Pfam" id="PF00581">
    <property type="entry name" value="Rhodanese"/>
    <property type="match status" value="1"/>
</dbReference>